<dbReference type="eggNOG" id="COG1397">
    <property type="taxonomic scope" value="Bacteria"/>
</dbReference>
<dbReference type="SUPFAM" id="SSF101478">
    <property type="entry name" value="ADP-ribosylglycohydrolase"/>
    <property type="match status" value="1"/>
</dbReference>
<dbReference type="GO" id="GO:0016787">
    <property type="term" value="F:hydrolase activity"/>
    <property type="evidence" value="ECO:0007669"/>
    <property type="project" value="UniProtKB-KW"/>
</dbReference>
<dbReference type="GO" id="GO:0046872">
    <property type="term" value="F:metal ion binding"/>
    <property type="evidence" value="ECO:0007669"/>
    <property type="project" value="UniProtKB-KW"/>
</dbReference>
<evidence type="ECO:0000256" key="3">
    <source>
        <dbReference type="PIRSR" id="PIRSR605502-1"/>
    </source>
</evidence>
<feature type="binding site" evidence="3">
    <location>
        <position position="53"/>
    </location>
    <ligand>
        <name>Mg(2+)</name>
        <dbReference type="ChEBI" id="CHEBI:18420"/>
        <label>1</label>
    </ligand>
</feature>
<feature type="binding site" evidence="3">
    <location>
        <position position="275"/>
    </location>
    <ligand>
        <name>Mg(2+)</name>
        <dbReference type="ChEBI" id="CHEBI:18420"/>
        <label>1</label>
    </ligand>
</feature>
<dbReference type="EMBL" id="AAWS01000050">
    <property type="protein sequence ID" value="EAY25362.1"/>
    <property type="molecule type" value="Genomic_DNA"/>
</dbReference>
<dbReference type="AlphaFoldDB" id="A1ZWC4"/>
<reference evidence="4 5" key="1">
    <citation type="submission" date="2007-01" db="EMBL/GenBank/DDBJ databases">
        <authorList>
            <person name="Haygood M."/>
            <person name="Podell S."/>
            <person name="Anderson C."/>
            <person name="Hopkinson B."/>
            <person name="Roe K."/>
            <person name="Barbeau K."/>
            <person name="Gaasterland T."/>
            <person name="Ferriera S."/>
            <person name="Johnson J."/>
            <person name="Kravitz S."/>
            <person name="Beeson K."/>
            <person name="Sutton G."/>
            <person name="Rogers Y.-H."/>
            <person name="Friedman R."/>
            <person name="Frazier M."/>
            <person name="Venter J.C."/>
        </authorList>
    </citation>
    <scope>NUCLEOTIDE SEQUENCE [LARGE SCALE GENOMIC DNA]</scope>
    <source>
        <strain evidence="4 5">ATCC 23134</strain>
    </source>
</reference>
<keyword evidence="2" id="KW-0378">Hydrolase</keyword>
<feature type="binding site" evidence="3">
    <location>
        <position position="54"/>
    </location>
    <ligand>
        <name>Mg(2+)</name>
        <dbReference type="ChEBI" id="CHEBI:18420"/>
        <label>1</label>
    </ligand>
</feature>
<dbReference type="Proteomes" id="UP000004095">
    <property type="component" value="Unassembled WGS sequence"/>
</dbReference>
<dbReference type="Pfam" id="PF03747">
    <property type="entry name" value="ADP_ribosyl_GH"/>
    <property type="match status" value="1"/>
</dbReference>
<dbReference type="InterPro" id="IPR036705">
    <property type="entry name" value="Ribosyl_crysJ1_sf"/>
</dbReference>
<comment type="cofactor">
    <cofactor evidence="3">
        <name>Mg(2+)</name>
        <dbReference type="ChEBI" id="CHEBI:18420"/>
    </cofactor>
    <text evidence="3">Binds 2 magnesium ions per subunit.</text>
</comment>
<dbReference type="OrthoDB" id="9798107at2"/>
<keyword evidence="5" id="KW-1185">Reference proteome</keyword>
<gene>
    <name evidence="4" type="ORF">M23134_04543</name>
</gene>
<feature type="binding site" evidence="3">
    <location>
        <position position="274"/>
    </location>
    <ligand>
        <name>Mg(2+)</name>
        <dbReference type="ChEBI" id="CHEBI:18420"/>
        <label>1</label>
    </ligand>
</feature>
<proteinExistence type="inferred from homology"/>
<feature type="binding site" evidence="3">
    <location>
        <position position="55"/>
    </location>
    <ligand>
        <name>Mg(2+)</name>
        <dbReference type="ChEBI" id="CHEBI:18420"/>
        <label>1</label>
    </ligand>
</feature>
<protein>
    <submittedName>
        <fullName evidence="4">ADP-ribosylation/Crystallin J1</fullName>
    </submittedName>
</protein>
<sequence>METNPVINALLGVAMGDALGVPFEFRRSHQMKETPAVDMVGHGTHNQLAGTWSDDTSLTLCLAEALTKGYDLVNIAQEFIAWRYESRWTARGKLFDIGRTTAVAIAKLKSFLEHGVPEALSNQKGLGDDRENGNGSLMRIMPLLFYIKGKDIRTQFNIIWEVSALTHRHIRAAMSCLIYLKLGEHLLAGKDKLLAYEQTRKDVLALWEVIEFPESEKTVFEKSVIQDIRSLPRTDLKSGGYVIEALEASLWCFLTENSYAQAVFSVINLGHDTDTTGAITGGLAGLYYGMQDVPPRWHNVLARHDDIVTLGKLLYEKYGA</sequence>
<keyword evidence="3" id="KW-0460">Magnesium</keyword>
<organism evidence="4 5">
    <name type="scientific">Microscilla marina ATCC 23134</name>
    <dbReference type="NCBI Taxonomy" id="313606"/>
    <lineage>
        <taxon>Bacteria</taxon>
        <taxon>Pseudomonadati</taxon>
        <taxon>Bacteroidota</taxon>
        <taxon>Cytophagia</taxon>
        <taxon>Cytophagales</taxon>
        <taxon>Microscillaceae</taxon>
        <taxon>Microscilla</taxon>
    </lineage>
</organism>
<evidence type="ECO:0000256" key="1">
    <source>
        <dbReference type="ARBA" id="ARBA00010702"/>
    </source>
</evidence>
<evidence type="ECO:0000313" key="4">
    <source>
        <dbReference type="EMBL" id="EAY25362.1"/>
    </source>
</evidence>
<dbReference type="RefSeq" id="WP_002703048.1">
    <property type="nucleotide sequence ID" value="NZ_AAWS01000050.1"/>
</dbReference>
<evidence type="ECO:0000256" key="2">
    <source>
        <dbReference type="ARBA" id="ARBA00022801"/>
    </source>
</evidence>
<dbReference type="InterPro" id="IPR005502">
    <property type="entry name" value="Ribosyl_crysJ1"/>
</dbReference>
<dbReference type="PANTHER" id="PTHR16222">
    <property type="entry name" value="ADP-RIBOSYLGLYCOHYDROLASE"/>
    <property type="match status" value="1"/>
</dbReference>
<comment type="caution">
    <text evidence="4">The sequence shown here is derived from an EMBL/GenBank/DDBJ whole genome shotgun (WGS) entry which is preliminary data.</text>
</comment>
<name>A1ZWC4_MICM2</name>
<comment type="similarity">
    <text evidence="1">Belongs to the ADP-ribosylglycohydrolase family.</text>
</comment>
<accession>A1ZWC4</accession>
<evidence type="ECO:0000313" key="5">
    <source>
        <dbReference type="Proteomes" id="UP000004095"/>
    </source>
</evidence>
<dbReference type="InterPro" id="IPR050792">
    <property type="entry name" value="ADP-ribosylglycohydrolase"/>
</dbReference>
<dbReference type="PANTHER" id="PTHR16222:SF24">
    <property type="entry name" value="ADP-RIBOSYLHYDROLASE ARH3"/>
    <property type="match status" value="1"/>
</dbReference>
<dbReference type="Gene3D" id="1.10.4080.10">
    <property type="entry name" value="ADP-ribosylation/Crystallin J1"/>
    <property type="match status" value="1"/>
</dbReference>
<keyword evidence="3" id="KW-0479">Metal-binding</keyword>
<feature type="binding site" evidence="3">
    <location>
        <position position="272"/>
    </location>
    <ligand>
        <name>Mg(2+)</name>
        <dbReference type="ChEBI" id="CHEBI:18420"/>
        <label>1</label>
    </ligand>
</feature>